<evidence type="ECO:0000313" key="2">
    <source>
        <dbReference type="EMBL" id="BDR54267.1"/>
    </source>
</evidence>
<dbReference type="Proteomes" id="UP001321748">
    <property type="component" value="Chromosome"/>
</dbReference>
<proteinExistence type="predicted"/>
<feature type="region of interest" description="Disordered" evidence="1">
    <location>
        <begin position="1"/>
        <end position="25"/>
    </location>
</feature>
<sequence length="58" mass="6020">MMPAGAAHQGQLSSTKEDGRHEKDNLFRTGIAAGGGLCNGGECGTTFWHFVISNGIGQ</sequence>
<gene>
    <name evidence="2" type="ORF">KIMH_03780</name>
</gene>
<keyword evidence="3" id="KW-1185">Reference proteome</keyword>
<feature type="compositionally biased region" description="Basic and acidic residues" evidence="1">
    <location>
        <begin position="15"/>
        <end position="25"/>
    </location>
</feature>
<protein>
    <submittedName>
        <fullName evidence="2">Uncharacterized protein</fullName>
    </submittedName>
</protein>
<reference evidence="2 3" key="1">
    <citation type="journal article" date="2023" name="Microbiol. Spectr.">
        <title>Symbiosis of Carpenter Bees with Uncharacterized Lactic Acid Bacteria Showing NAD Auxotrophy.</title>
        <authorList>
            <person name="Kawasaki S."/>
            <person name="Ozawa K."/>
            <person name="Mori T."/>
            <person name="Yamamoto A."/>
            <person name="Ito M."/>
            <person name="Ohkuma M."/>
            <person name="Sakamoto M."/>
            <person name="Matsutani M."/>
        </authorList>
    </citation>
    <scope>NUCLEOTIDE SEQUENCE [LARGE SCALE GENOMIC DNA]</scope>
    <source>
        <strain evidence="2 3">KimH</strain>
    </source>
</reference>
<accession>A0ABN6SDZ7</accession>
<evidence type="ECO:0000313" key="3">
    <source>
        <dbReference type="Proteomes" id="UP001321748"/>
    </source>
</evidence>
<dbReference type="EMBL" id="AP026800">
    <property type="protein sequence ID" value="BDR54267.1"/>
    <property type="molecule type" value="Genomic_DNA"/>
</dbReference>
<name>A0ABN6SDZ7_9BIFI</name>
<evidence type="ECO:0000256" key="1">
    <source>
        <dbReference type="SAM" id="MobiDB-lite"/>
    </source>
</evidence>
<organism evidence="2 3">
    <name type="scientific">Bombiscardovia apis</name>
    <dbReference type="NCBI Taxonomy" id="2932182"/>
    <lineage>
        <taxon>Bacteria</taxon>
        <taxon>Bacillati</taxon>
        <taxon>Actinomycetota</taxon>
        <taxon>Actinomycetes</taxon>
        <taxon>Bifidobacteriales</taxon>
        <taxon>Bifidobacteriaceae</taxon>
        <taxon>Bombiscardovia</taxon>
    </lineage>
</organism>